<name>A0ABV0JFQ3_9CYAN</name>
<evidence type="ECO:0000313" key="2">
    <source>
        <dbReference type="Proteomes" id="UP001464891"/>
    </source>
</evidence>
<dbReference type="Proteomes" id="UP001464891">
    <property type="component" value="Unassembled WGS sequence"/>
</dbReference>
<protein>
    <submittedName>
        <fullName evidence="1">Uncharacterized protein</fullName>
    </submittedName>
</protein>
<dbReference type="EMBL" id="JAMPKM010000035">
    <property type="protein sequence ID" value="MEP0820606.1"/>
    <property type="molecule type" value="Genomic_DNA"/>
</dbReference>
<sequence length="251" mass="29193">MNAATIVALLSISATLLGILWQVQAKRMDERFAAHLKRIDKQLSDLYGPLYALFESGDKQWRAFLKEFSNCADPEFLGFFPIDNEKEFEPPSKEQLRIFRLWTENIFVQTDIRMEEIIINHAELLVGEKMPEPFLDFCVHVSSIRASVAEWKSSEFDLEDWRKHLAIFPHPAGALHDYIKASFEVLKKEQSLLLAGARRCVNERELNKKIELRIMQLRALEAQRKQRNEELKAMEAQRIAGLTSGDMEWKE</sequence>
<dbReference type="RefSeq" id="WP_190443599.1">
    <property type="nucleotide sequence ID" value="NZ_JAMPKM010000035.1"/>
</dbReference>
<evidence type="ECO:0000313" key="1">
    <source>
        <dbReference type="EMBL" id="MEP0820606.1"/>
    </source>
</evidence>
<accession>A0ABV0JFQ3</accession>
<proteinExistence type="predicted"/>
<keyword evidence="2" id="KW-1185">Reference proteome</keyword>
<organism evidence="1 2">
    <name type="scientific">Trichocoleus desertorum GB2-A4</name>
    <dbReference type="NCBI Taxonomy" id="2933944"/>
    <lineage>
        <taxon>Bacteria</taxon>
        <taxon>Bacillati</taxon>
        <taxon>Cyanobacteriota</taxon>
        <taxon>Cyanophyceae</taxon>
        <taxon>Leptolyngbyales</taxon>
        <taxon>Trichocoleusaceae</taxon>
        <taxon>Trichocoleus</taxon>
    </lineage>
</organism>
<reference evidence="1 2" key="1">
    <citation type="submission" date="2022-04" db="EMBL/GenBank/DDBJ databases">
        <title>Positive selection, recombination, and allopatry shape intraspecific diversity of widespread and dominant cyanobacteria.</title>
        <authorList>
            <person name="Wei J."/>
            <person name="Shu W."/>
            <person name="Hu C."/>
        </authorList>
    </citation>
    <scope>NUCLEOTIDE SEQUENCE [LARGE SCALE GENOMIC DNA]</scope>
    <source>
        <strain evidence="1 2">GB2-A4</strain>
    </source>
</reference>
<gene>
    <name evidence="1" type="ORF">NC998_26300</name>
</gene>
<comment type="caution">
    <text evidence="1">The sequence shown here is derived from an EMBL/GenBank/DDBJ whole genome shotgun (WGS) entry which is preliminary data.</text>
</comment>